<evidence type="ECO:0000313" key="2">
    <source>
        <dbReference type="Proteomes" id="UP000184600"/>
    </source>
</evidence>
<evidence type="ECO:0008006" key="3">
    <source>
        <dbReference type="Google" id="ProtNLM"/>
    </source>
</evidence>
<proteinExistence type="predicted"/>
<dbReference type="Gene3D" id="2.40.10.220">
    <property type="entry name" value="predicted glycosyltransferase like domains"/>
    <property type="match status" value="1"/>
</dbReference>
<sequence>MSDQDSQQKRQYFRLRYEMKELMPDLYMFGKVFRVSEISEGGIRVLMGESAITAQRTISGYIELHTAGKIFVKGKVLRQEKKEMVFALTEGPTFKDMLEEQRFLRQNHPALFPKKAGLVEY</sequence>
<gene>
    <name evidence="1" type="ORF">VQ7734_00478</name>
</gene>
<name>A0A1M7YQ80_9VIBR</name>
<dbReference type="AlphaFoldDB" id="A0A1M7YQ80"/>
<protein>
    <recommendedName>
        <fullName evidence="3">PilZ domain-containing protein</fullName>
    </recommendedName>
</protein>
<accession>A0A1M7YQ80</accession>
<organism evidence="1 2">
    <name type="scientific">Vibrio quintilis</name>
    <dbReference type="NCBI Taxonomy" id="1117707"/>
    <lineage>
        <taxon>Bacteria</taxon>
        <taxon>Pseudomonadati</taxon>
        <taxon>Pseudomonadota</taxon>
        <taxon>Gammaproteobacteria</taxon>
        <taxon>Vibrionales</taxon>
        <taxon>Vibrionaceae</taxon>
        <taxon>Vibrio</taxon>
    </lineage>
</organism>
<evidence type="ECO:0000313" key="1">
    <source>
        <dbReference type="EMBL" id="SHO54760.1"/>
    </source>
</evidence>
<reference evidence="2" key="1">
    <citation type="submission" date="2016-12" db="EMBL/GenBank/DDBJ databases">
        <authorList>
            <person name="Rodrigo-Torres L."/>
            <person name="Arahal R.D."/>
            <person name="Lucena T."/>
        </authorList>
    </citation>
    <scope>NUCLEOTIDE SEQUENCE [LARGE SCALE GENOMIC DNA]</scope>
</reference>
<dbReference type="EMBL" id="FRFG01000007">
    <property type="protein sequence ID" value="SHO54760.1"/>
    <property type="molecule type" value="Genomic_DNA"/>
</dbReference>
<dbReference type="Proteomes" id="UP000184600">
    <property type="component" value="Unassembled WGS sequence"/>
</dbReference>
<keyword evidence="2" id="KW-1185">Reference proteome</keyword>